<keyword evidence="2 6" id="KW-0812">Transmembrane</keyword>
<keyword evidence="4 6" id="KW-0472">Membrane</keyword>
<comment type="similarity">
    <text evidence="5">Belongs to the SAT4 family.</text>
</comment>
<dbReference type="InterPro" id="IPR049326">
    <property type="entry name" value="Rhodopsin_dom_fungi"/>
</dbReference>
<comment type="caution">
    <text evidence="8">The sequence shown here is derived from an EMBL/GenBank/DDBJ whole genome shotgun (WGS) entry which is preliminary data.</text>
</comment>
<keyword evidence="3 6" id="KW-1133">Transmembrane helix</keyword>
<dbReference type="GO" id="GO:0016020">
    <property type="term" value="C:membrane"/>
    <property type="evidence" value="ECO:0007669"/>
    <property type="project" value="UniProtKB-SubCell"/>
</dbReference>
<gene>
    <name evidence="8" type="ORF">K461DRAFT_324937</name>
</gene>
<evidence type="ECO:0000256" key="1">
    <source>
        <dbReference type="ARBA" id="ARBA00004141"/>
    </source>
</evidence>
<sequence>MANQALNPAGNNYTSIVAFDGACIIISVICICLRFYVRHWIVGRVGWDDWLLLAAVILFVISSAMDAASWLILEYIGFDNGGGLSYQVSAISQFPYLWVEVLVRAAYAVFYLRVVPAELDLKLHRRMILITFWLYAVYQGTNSFITLFQCGNPANLARQDAVCLSQSVRGILFDVSYAIDALVDWIMTIVPVYIVYKSVMNTRTKMSIYFILSLGCVAGILALAVIPVSKLGGVSVVNPLNLSVPIIADILATCETLVAILCLTLAALKPVVRQWLDDGTKLRSTAANDVRFVSESAMGESIRAGSYAV</sequence>
<reference evidence="8" key="1">
    <citation type="journal article" date="2020" name="Stud. Mycol.">
        <title>101 Dothideomycetes genomes: a test case for predicting lifestyles and emergence of pathogens.</title>
        <authorList>
            <person name="Haridas S."/>
            <person name="Albert R."/>
            <person name="Binder M."/>
            <person name="Bloem J."/>
            <person name="Labutti K."/>
            <person name="Salamov A."/>
            <person name="Andreopoulos B."/>
            <person name="Baker S."/>
            <person name="Barry K."/>
            <person name="Bills G."/>
            <person name="Bluhm B."/>
            <person name="Cannon C."/>
            <person name="Castanera R."/>
            <person name="Culley D."/>
            <person name="Daum C."/>
            <person name="Ezra D."/>
            <person name="Gonzalez J."/>
            <person name="Henrissat B."/>
            <person name="Kuo A."/>
            <person name="Liang C."/>
            <person name="Lipzen A."/>
            <person name="Lutzoni F."/>
            <person name="Magnuson J."/>
            <person name="Mondo S."/>
            <person name="Nolan M."/>
            <person name="Ohm R."/>
            <person name="Pangilinan J."/>
            <person name="Park H.-J."/>
            <person name="Ramirez L."/>
            <person name="Alfaro M."/>
            <person name="Sun H."/>
            <person name="Tritt A."/>
            <person name="Yoshinaga Y."/>
            <person name="Zwiers L.-H."/>
            <person name="Turgeon B."/>
            <person name="Goodwin S."/>
            <person name="Spatafora J."/>
            <person name="Crous P."/>
            <person name="Grigoriev I."/>
        </authorList>
    </citation>
    <scope>NUCLEOTIDE SEQUENCE</scope>
    <source>
        <strain evidence="8">CBS 260.36</strain>
    </source>
</reference>
<feature type="transmembrane region" description="Helical" evidence="6">
    <location>
        <begin position="127"/>
        <end position="148"/>
    </location>
</feature>
<feature type="transmembrane region" description="Helical" evidence="6">
    <location>
        <begin position="93"/>
        <end position="115"/>
    </location>
</feature>
<organism evidence="8 9">
    <name type="scientific">Myriangium duriaei CBS 260.36</name>
    <dbReference type="NCBI Taxonomy" id="1168546"/>
    <lineage>
        <taxon>Eukaryota</taxon>
        <taxon>Fungi</taxon>
        <taxon>Dikarya</taxon>
        <taxon>Ascomycota</taxon>
        <taxon>Pezizomycotina</taxon>
        <taxon>Dothideomycetes</taxon>
        <taxon>Dothideomycetidae</taxon>
        <taxon>Myriangiales</taxon>
        <taxon>Myriangiaceae</taxon>
        <taxon>Myriangium</taxon>
    </lineage>
</organism>
<feature type="transmembrane region" description="Helical" evidence="6">
    <location>
        <begin position="49"/>
        <end position="73"/>
    </location>
</feature>
<evidence type="ECO:0000313" key="8">
    <source>
        <dbReference type="EMBL" id="KAF2147937.1"/>
    </source>
</evidence>
<evidence type="ECO:0000313" key="9">
    <source>
        <dbReference type="Proteomes" id="UP000799439"/>
    </source>
</evidence>
<protein>
    <recommendedName>
        <fullName evidence="7">Rhodopsin domain-containing protein</fullName>
    </recommendedName>
</protein>
<name>A0A9P4IPX8_9PEZI</name>
<feature type="domain" description="Rhodopsin" evidence="7">
    <location>
        <begin position="33"/>
        <end position="273"/>
    </location>
</feature>
<feature type="transmembrane region" description="Helical" evidence="6">
    <location>
        <begin position="208"/>
        <end position="226"/>
    </location>
</feature>
<evidence type="ECO:0000256" key="6">
    <source>
        <dbReference type="SAM" id="Phobius"/>
    </source>
</evidence>
<dbReference type="PANTHER" id="PTHR33048:SF96">
    <property type="entry name" value="INTEGRAL MEMBRANE PROTEIN"/>
    <property type="match status" value="1"/>
</dbReference>
<feature type="transmembrane region" description="Helical" evidence="6">
    <location>
        <begin position="246"/>
        <end position="268"/>
    </location>
</feature>
<evidence type="ECO:0000256" key="3">
    <source>
        <dbReference type="ARBA" id="ARBA00022989"/>
    </source>
</evidence>
<feature type="transmembrane region" description="Helical" evidence="6">
    <location>
        <begin position="16"/>
        <end position="37"/>
    </location>
</feature>
<evidence type="ECO:0000256" key="5">
    <source>
        <dbReference type="ARBA" id="ARBA00038359"/>
    </source>
</evidence>
<dbReference type="Pfam" id="PF20684">
    <property type="entry name" value="Fung_rhodopsin"/>
    <property type="match status" value="1"/>
</dbReference>
<dbReference type="AlphaFoldDB" id="A0A9P4IPX8"/>
<dbReference type="InterPro" id="IPR052337">
    <property type="entry name" value="SAT4-like"/>
</dbReference>
<feature type="transmembrane region" description="Helical" evidence="6">
    <location>
        <begin position="175"/>
        <end position="196"/>
    </location>
</feature>
<dbReference type="OrthoDB" id="3903101at2759"/>
<evidence type="ECO:0000256" key="2">
    <source>
        <dbReference type="ARBA" id="ARBA00022692"/>
    </source>
</evidence>
<accession>A0A9P4IPX8</accession>
<dbReference type="PANTHER" id="PTHR33048">
    <property type="entry name" value="PTH11-LIKE INTEGRAL MEMBRANE PROTEIN (AFU_ORTHOLOGUE AFUA_5G11245)"/>
    <property type="match status" value="1"/>
</dbReference>
<proteinExistence type="inferred from homology"/>
<comment type="subcellular location">
    <subcellularLocation>
        <location evidence="1">Membrane</location>
        <topology evidence="1">Multi-pass membrane protein</topology>
    </subcellularLocation>
</comment>
<dbReference type="EMBL" id="ML996094">
    <property type="protein sequence ID" value="KAF2147937.1"/>
    <property type="molecule type" value="Genomic_DNA"/>
</dbReference>
<evidence type="ECO:0000259" key="7">
    <source>
        <dbReference type="Pfam" id="PF20684"/>
    </source>
</evidence>
<keyword evidence="9" id="KW-1185">Reference proteome</keyword>
<evidence type="ECO:0000256" key="4">
    <source>
        <dbReference type="ARBA" id="ARBA00023136"/>
    </source>
</evidence>
<dbReference type="Proteomes" id="UP000799439">
    <property type="component" value="Unassembled WGS sequence"/>
</dbReference>